<evidence type="ECO:0000313" key="4">
    <source>
        <dbReference type="EMBL" id="KAK3900758.1"/>
    </source>
</evidence>
<keyword evidence="1" id="KW-0677">Repeat</keyword>
<dbReference type="SUPFAM" id="SSF53474">
    <property type="entry name" value="alpha/beta-Hydrolases"/>
    <property type="match status" value="1"/>
</dbReference>
<feature type="region of interest" description="Disordered" evidence="2">
    <location>
        <begin position="47"/>
        <end position="76"/>
    </location>
</feature>
<dbReference type="AlphaFoldDB" id="A0AAN6MIZ3"/>
<dbReference type="EMBL" id="MU855640">
    <property type="protein sequence ID" value="KAK3900758.1"/>
    <property type="molecule type" value="Genomic_DNA"/>
</dbReference>
<feature type="region of interest" description="Disordered" evidence="2">
    <location>
        <begin position="91"/>
        <end position="122"/>
    </location>
</feature>
<organism evidence="4 5">
    <name type="scientific">Staphylotrichum tortipilum</name>
    <dbReference type="NCBI Taxonomy" id="2831512"/>
    <lineage>
        <taxon>Eukaryota</taxon>
        <taxon>Fungi</taxon>
        <taxon>Dikarya</taxon>
        <taxon>Ascomycota</taxon>
        <taxon>Pezizomycotina</taxon>
        <taxon>Sordariomycetes</taxon>
        <taxon>Sordariomycetidae</taxon>
        <taxon>Sordariales</taxon>
        <taxon>Chaetomiaceae</taxon>
        <taxon>Staphylotrichum</taxon>
    </lineage>
</organism>
<dbReference type="Proteomes" id="UP001303889">
    <property type="component" value="Unassembled WGS sequence"/>
</dbReference>
<keyword evidence="5" id="KW-1185">Reference proteome</keyword>
<dbReference type="InterPro" id="IPR056884">
    <property type="entry name" value="NPHP3-like_N"/>
</dbReference>
<sequence>MEDYRIEKAMAARALVNEKGFTVLYEGSQPAVDLVFVHGFTGHPKDTWTLKAKGQPKNTGKRSVQEELGESARRSKIPRLFGRNSSALCSTASSAAGSPGSSRTPTADGADGSGKAVPAGQQPQDVYWPEDLAYQTIPNSRILTYGYDTKVRHWLKGPVSKKTVYDHAWEMLCDLDDLRRGPIERRRPIVFIAHSLGGIVVKEALRRARVCQLSKPQLYSIFEETSSIIFFGTPHGGADPTNFLHHILAASAQAFGVQVNQQIVDTLMPNSERLTELRDEFPAMCQERAWSIYSFQEEYGVGALFGTKVVEDRSSCLNNPALETRRFISSNHMEMCRFSGIQDPEYGKVAAVMERILETIEMRSQESSRATDLALTSHDLPVDEYESLPPLQQAQNQTGNTYELIAKETKASLIEQLYFTKIDERLTSLTPAQGKTCRWFLSKPQYTSWRNPDKQPGHGSFLWIKGNPGTGKSTLMKFLFEDAKSKTKGDPSQTTLSFFFLARGVLEEKSTSGLYRSLLHQLFQTIPDLQDSLEWMTADGARGIQTNGWHEQALKQTFLRAIPKLESRALTIFVDALDECDDTQARDMVSFFEDLCDVAQESEVRLNICFSSRHYPHINVREGTELTLEDELGHKEDLQHYIATKLRLSNTKAAKALQAEILERSSLIFLWVVLVIDILNSEYPGKPIDKMRQHLKKIPTELAELFEMILTRDGDNPKLLQICLQWILFATRPLKPQELYFAIQFGLKEAPCSGQWDQETVDLNEMKAFVRHSSKGLAGVTRSKTSEVQFIHESVREFLLGKYGAGQWSRAILSGNFEGQSHE</sequence>
<dbReference type="InterPro" id="IPR027417">
    <property type="entry name" value="P-loop_NTPase"/>
</dbReference>
<dbReference type="SUPFAM" id="SSF52540">
    <property type="entry name" value="P-loop containing nucleoside triphosphate hydrolases"/>
    <property type="match status" value="1"/>
</dbReference>
<dbReference type="PANTHER" id="PTHR10039:SF5">
    <property type="entry name" value="NACHT DOMAIN-CONTAINING PROTEIN"/>
    <property type="match status" value="1"/>
</dbReference>
<dbReference type="Pfam" id="PF24883">
    <property type="entry name" value="NPHP3_N"/>
    <property type="match status" value="1"/>
</dbReference>
<comment type="caution">
    <text evidence="4">The sequence shown here is derived from an EMBL/GenBank/DDBJ whole genome shotgun (WGS) entry which is preliminary data.</text>
</comment>
<evidence type="ECO:0000256" key="2">
    <source>
        <dbReference type="SAM" id="MobiDB-lite"/>
    </source>
</evidence>
<evidence type="ECO:0000259" key="3">
    <source>
        <dbReference type="Pfam" id="PF24883"/>
    </source>
</evidence>
<dbReference type="Gene3D" id="3.40.50.1820">
    <property type="entry name" value="alpha/beta hydrolase"/>
    <property type="match status" value="1"/>
</dbReference>
<protein>
    <recommendedName>
        <fullName evidence="3">Nephrocystin 3-like N-terminal domain-containing protein</fullName>
    </recommendedName>
</protein>
<gene>
    <name evidence="4" type="ORF">C8A05DRAFT_35585</name>
</gene>
<feature type="non-terminal residue" evidence="4">
    <location>
        <position position="823"/>
    </location>
</feature>
<feature type="compositionally biased region" description="Low complexity" evidence="2">
    <location>
        <begin position="91"/>
        <end position="105"/>
    </location>
</feature>
<evidence type="ECO:0000256" key="1">
    <source>
        <dbReference type="ARBA" id="ARBA00022737"/>
    </source>
</evidence>
<accession>A0AAN6MIZ3</accession>
<dbReference type="PANTHER" id="PTHR10039">
    <property type="entry name" value="AMELOGENIN"/>
    <property type="match status" value="1"/>
</dbReference>
<dbReference type="Gene3D" id="3.40.50.300">
    <property type="entry name" value="P-loop containing nucleotide triphosphate hydrolases"/>
    <property type="match status" value="1"/>
</dbReference>
<feature type="domain" description="Nephrocystin 3-like N-terminal" evidence="3">
    <location>
        <begin position="436"/>
        <end position="613"/>
    </location>
</feature>
<name>A0AAN6MIZ3_9PEZI</name>
<reference evidence="4" key="1">
    <citation type="journal article" date="2023" name="Mol. Phylogenet. Evol.">
        <title>Genome-scale phylogeny and comparative genomics of the fungal order Sordariales.</title>
        <authorList>
            <person name="Hensen N."/>
            <person name="Bonometti L."/>
            <person name="Westerberg I."/>
            <person name="Brannstrom I.O."/>
            <person name="Guillou S."/>
            <person name="Cros-Aarteil S."/>
            <person name="Calhoun S."/>
            <person name="Haridas S."/>
            <person name="Kuo A."/>
            <person name="Mondo S."/>
            <person name="Pangilinan J."/>
            <person name="Riley R."/>
            <person name="LaButti K."/>
            <person name="Andreopoulos B."/>
            <person name="Lipzen A."/>
            <person name="Chen C."/>
            <person name="Yan M."/>
            <person name="Daum C."/>
            <person name="Ng V."/>
            <person name="Clum A."/>
            <person name="Steindorff A."/>
            <person name="Ohm R.A."/>
            <person name="Martin F."/>
            <person name="Silar P."/>
            <person name="Natvig D.O."/>
            <person name="Lalanne C."/>
            <person name="Gautier V."/>
            <person name="Ament-Velasquez S.L."/>
            <person name="Kruys A."/>
            <person name="Hutchinson M.I."/>
            <person name="Powell A.J."/>
            <person name="Barry K."/>
            <person name="Miller A.N."/>
            <person name="Grigoriev I.V."/>
            <person name="Debuchy R."/>
            <person name="Gladieux P."/>
            <person name="Hiltunen Thoren M."/>
            <person name="Johannesson H."/>
        </authorList>
    </citation>
    <scope>NUCLEOTIDE SEQUENCE</scope>
    <source>
        <strain evidence="4">CBS 103.79</strain>
    </source>
</reference>
<dbReference type="InterPro" id="IPR029058">
    <property type="entry name" value="AB_hydrolase_fold"/>
</dbReference>
<evidence type="ECO:0000313" key="5">
    <source>
        <dbReference type="Proteomes" id="UP001303889"/>
    </source>
</evidence>
<reference evidence="4" key="2">
    <citation type="submission" date="2023-05" db="EMBL/GenBank/DDBJ databases">
        <authorList>
            <consortium name="Lawrence Berkeley National Laboratory"/>
            <person name="Steindorff A."/>
            <person name="Hensen N."/>
            <person name="Bonometti L."/>
            <person name="Westerberg I."/>
            <person name="Brannstrom I.O."/>
            <person name="Guillou S."/>
            <person name="Cros-Aarteil S."/>
            <person name="Calhoun S."/>
            <person name="Haridas S."/>
            <person name="Kuo A."/>
            <person name="Mondo S."/>
            <person name="Pangilinan J."/>
            <person name="Riley R."/>
            <person name="Labutti K."/>
            <person name="Andreopoulos B."/>
            <person name="Lipzen A."/>
            <person name="Chen C."/>
            <person name="Yanf M."/>
            <person name="Daum C."/>
            <person name="Ng V."/>
            <person name="Clum A."/>
            <person name="Ohm R."/>
            <person name="Martin F."/>
            <person name="Silar P."/>
            <person name="Natvig D."/>
            <person name="Lalanne C."/>
            <person name="Gautier V."/>
            <person name="Ament-Velasquez S.L."/>
            <person name="Kruys A."/>
            <person name="Hutchinson M.I."/>
            <person name="Powell A.J."/>
            <person name="Barry K."/>
            <person name="Miller A.N."/>
            <person name="Grigoriev I.V."/>
            <person name="Debuchy R."/>
            <person name="Gladieux P."/>
            <person name="Thoren M.H."/>
            <person name="Johannesson H."/>
        </authorList>
    </citation>
    <scope>NUCLEOTIDE SEQUENCE</scope>
    <source>
        <strain evidence="4">CBS 103.79</strain>
    </source>
</reference>
<proteinExistence type="predicted"/>